<dbReference type="PROSITE" id="PS50118">
    <property type="entry name" value="HMG_BOX_2"/>
    <property type="match status" value="1"/>
</dbReference>
<feature type="domain" description="HMG box" evidence="5">
    <location>
        <begin position="56"/>
        <end position="125"/>
    </location>
</feature>
<dbReference type="Proteomes" id="UP000636479">
    <property type="component" value="Unassembled WGS sequence"/>
</dbReference>
<keyword evidence="1 3" id="KW-0238">DNA-binding</keyword>
<feature type="DNA-binding region" description="HMG box" evidence="3">
    <location>
        <begin position="56"/>
        <end position="125"/>
    </location>
</feature>
<dbReference type="SUPFAM" id="SSF47095">
    <property type="entry name" value="HMG-box"/>
    <property type="match status" value="1"/>
</dbReference>
<reference evidence="6" key="1">
    <citation type="submission" date="2020-05" db="EMBL/GenBank/DDBJ databases">
        <title>Mycena genomes resolve the evolution of fungal bioluminescence.</title>
        <authorList>
            <person name="Tsai I.J."/>
        </authorList>
    </citation>
    <scope>NUCLEOTIDE SEQUENCE</scope>
    <source>
        <strain evidence="6">171206Taipei</strain>
    </source>
</reference>
<feature type="compositionally biased region" description="Low complexity" evidence="4">
    <location>
        <begin position="295"/>
        <end position="310"/>
    </location>
</feature>
<comment type="caution">
    <text evidence="6">The sequence shown here is derived from an EMBL/GenBank/DDBJ whole genome shotgun (WGS) entry which is preliminary data.</text>
</comment>
<sequence>MPISSAPTISRSASDSALQPLQPIRDADLPVATASGPIPYPNTKKSHARKQPAGHIPRPRNAFILFRCDYSRQKQNMIEEDWDQNDVSRAVGQIWRRMTVAQRAPWVVLAEEEKKRHAIQYPGYKYMPRNRKAPLPTEEAVQNQFVRAAERVVAQEQKVKEEEMLSGTVTIYYPPWAERRTRLVQQRRAVSCPPPGAVRIEPYTERVDRSSVKTSTTKIDPSEKGSDMYILPLVTLPDRPDWAVEPDNDHPLSIAPPNGTHWGPAPLSPTAYQLGRPATVDHSRTYSGNYLLTRGDLSSPDPSSPSSGSTTPPPLTPTDLDFDRHLVYSNSLPDQPDFLNEFGTLLQESTNANYQPVQVTTPPRESFLRTTYINAYEMGGYK</sequence>
<dbReference type="CDD" id="cd01389">
    <property type="entry name" value="HMG-box_ROX1-like"/>
    <property type="match status" value="1"/>
</dbReference>
<feature type="region of interest" description="Disordered" evidence="4">
    <location>
        <begin position="290"/>
        <end position="321"/>
    </location>
</feature>
<dbReference type="PANTHER" id="PTHR45789:SF2">
    <property type="entry name" value="FI18025P1"/>
    <property type="match status" value="1"/>
</dbReference>
<feature type="region of interest" description="Disordered" evidence="4">
    <location>
        <begin position="241"/>
        <end position="270"/>
    </location>
</feature>
<dbReference type="Pfam" id="PF00505">
    <property type="entry name" value="HMG_box"/>
    <property type="match status" value="1"/>
</dbReference>
<evidence type="ECO:0000313" key="6">
    <source>
        <dbReference type="EMBL" id="KAF7315093.1"/>
    </source>
</evidence>
<gene>
    <name evidence="6" type="ORF">MIND_00023500</name>
</gene>
<feature type="region of interest" description="Disordered" evidence="4">
    <location>
        <begin position="1"/>
        <end position="56"/>
    </location>
</feature>
<dbReference type="GO" id="GO:0000978">
    <property type="term" value="F:RNA polymerase II cis-regulatory region sequence-specific DNA binding"/>
    <property type="evidence" value="ECO:0007669"/>
    <property type="project" value="TreeGrafter"/>
</dbReference>
<dbReference type="GO" id="GO:0005634">
    <property type="term" value="C:nucleus"/>
    <property type="evidence" value="ECO:0007669"/>
    <property type="project" value="UniProtKB-UniRule"/>
</dbReference>
<dbReference type="RefSeq" id="XP_037225116.1">
    <property type="nucleotide sequence ID" value="XM_037357206.1"/>
</dbReference>
<dbReference type="EMBL" id="JACAZF010000001">
    <property type="protein sequence ID" value="KAF7315093.1"/>
    <property type="molecule type" value="Genomic_DNA"/>
</dbReference>
<evidence type="ECO:0000256" key="4">
    <source>
        <dbReference type="SAM" id="MobiDB-lite"/>
    </source>
</evidence>
<dbReference type="InterPro" id="IPR051356">
    <property type="entry name" value="SOX/SOX-like_TF"/>
</dbReference>
<name>A0A8H6WHI0_9AGAR</name>
<dbReference type="PANTHER" id="PTHR45789">
    <property type="entry name" value="FI18025P1"/>
    <property type="match status" value="1"/>
</dbReference>
<evidence type="ECO:0000256" key="2">
    <source>
        <dbReference type="ARBA" id="ARBA00023242"/>
    </source>
</evidence>
<accession>A0A8H6WHI0</accession>
<dbReference type="InterPro" id="IPR009071">
    <property type="entry name" value="HMG_box_dom"/>
</dbReference>
<evidence type="ECO:0000313" key="7">
    <source>
        <dbReference type="Proteomes" id="UP000636479"/>
    </source>
</evidence>
<evidence type="ECO:0000259" key="5">
    <source>
        <dbReference type="PROSITE" id="PS50118"/>
    </source>
</evidence>
<proteinExistence type="predicted"/>
<dbReference type="Gene3D" id="1.10.30.10">
    <property type="entry name" value="High mobility group box domain"/>
    <property type="match status" value="1"/>
</dbReference>
<organism evidence="6 7">
    <name type="scientific">Mycena indigotica</name>
    <dbReference type="NCBI Taxonomy" id="2126181"/>
    <lineage>
        <taxon>Eukaryota</taxon>
        <taxon>Fungi</taxon>
        <taxon>Dikarya</taxon>
        <taxon>Basidiomycota</taxon>
        <taxon>Agaricomycotina</taxon>
        <taxon>Agaricomycetes</taxon>
        <taxon>Agaricomycetidae</taxon>
        <taxon>Agaricales</taxon>
        <taxon>Marasmiineae</taxon>
        <taxon>Mycenaceae</taxon>
        <taxon>Mycena</taxon>
    </lineage>
</organism>
<dbReference type="SMART" id="SM00398">
    <property type="entry name" value="HMG"/>
    <property type="match status" value="1"/>
</dbReference>
<keyword evidence="7" id="KW-1185">Reference proteome</keyword>
<protein>
    <recommendedName>
        <fullName evidence="5">HMG box domain-containing protein</fullName>
    </recommendedName>
</protein>
<dbReference type="GeneID" id="59339722"/>
<feature type="compositionally biased region" description="Basic and acidic residues" evidence="4">
    <location>
        <begin position="241"/>
        <end position="250"/>
    </location>
</feature>
<dbReference type="InterPro" id="IPR036910">
    <property type="entry name" value="HMG_box_dom_sf"/>
</dbReference>
<dbReference type="AlphaFoldDB" id="A0A8H6WHI0"/>
<dbReference type="GO" id="GO:0000981">
    <property type="term" value="F:DNA-binding transcription factor activity, RNA polymerase II-specific"/>
    <property type="evidence" value="ECO:0007669"/>
    <property type="project" value="TreeGrafter"/>
</dbReference>
<dbReference type="OrthoDB" id="6247875at2759"/>
<feature type="compositionally biased region" description="Polar residues" evidence="4">
    <location>
        <begin position="1"/>
        <end position="19"/>
    </location>
</feature>
<keyword evidence="2 3" id="KW-0539">Nucleus</keyword>
<evidence type="ECO:0000256" key="1">
    <source>
        <dbReference type="ARBA" id="ARBA00023125"/>
    </source>
</evidence>
<evidence type="ECO:0000256" key="3">
    <source>
        <dbReference type="PROSITE-ProRule" id="PRU00267"/>
    </source>
</evidence>